<feature type="transmembrane region" description="Helical" evidence="6">
    <location>
        <begin position="173"/>
        <end position="191"/>
    </location>
</feature>
<dbReference type="OrthoDB" id="8841220at2759"/>
<feature type="transmembrane region" description="Helical" evidence="6">
    <location>
        <begin position="85"/>
        <end position="105"/>
    </location>
</feature>
<feature type="transmembrane region" description="Helical" evidence="6">
    <location>
        <begin position="117"/>
        <end position="135"/>
    </location>
</feature>
<evidence type="ECO:0000256" key="4">
    <source>
        <dbReference type="ARBA" id="ARBA00022989"/>
    </source>
</evidence>
<keyword evidence="3 6" id="KW-0812">Transmembrane</keyword>
<reference evidence="7 9" key="1">
    <citation type="journal article" date="2008" name="Science">
        <title>The Physcomitrella genome reveals evolutionary insights into the conquest of land by plants.</title>
        <authorList>
            <person name="Rensing S."/>
            <person name="Lang D."/>
            <person name="Zimmer A."/>
            <person name="Terry A."/>
            <person name="Salamov A."/>
            <person name="Shapiro H."/>
            <person name="Nishiyama T."/>
            <person name="Perroud P.-F."/>
            <person name="Lindquist E."/>
            <person name="Kamisugi Y."/>
            <person name="Tanahashi T."/>
            <person name="Sakakibara K."/>
            <person name="Fujita T."/>
            <person name="Oishi K."/>
            <person name="Shin-I T."/>
            <person name="Kuroki Y."/>
            <person name="Toyoda A."/>
            <person name="Suzuki Y."/>
            <person name="Hashimoto A."/>
            <person name="Yamaguchi K."/>
            <person name="Sugano A."/>
            <person name="Kohara Y."/>
            <person name="Fujiyama A."/>
            <person name="Anterola A."/>
            <person name="Aoki S."/>
            <person name="Ashton N."/>
            <person name="Barbazuk W.B."/>
            <person name="Barker E."/>
            <person name="Bennetzen J."/>
            <person name="Bezanilla M."/>
            <person name="Blankenship R."/>
            <person name="Cho S.H."/>
            <person name="Dutcher S."/>
            <person name="Estelle M."/>
            <person name="Fawcett J.A."/>
            <person name="Gundlach H."/>
            <person name="Hanada K."/>
            <person name="Heyl A."/>
            <person name="Hicks K.A."/>
            <person name="Hugh J."/>
            <person name="Lohr M."/>
            <person name="Mayer K."/>
            <person name="Melkozernov A."/>
            <person name="Murata T."/>
            <person name="Nelson D."/>
            <person name="Pils B."/>
            <person name="Prigge M."/>
            <person name="Reiss B."/>
            <person name="Renner T."/>
            <person name="Rombauts S."/>
            <person name="Rushton P."/>
            <person name="Sanderfoot A."/>
            <person name="Schween G."/>
            <person name="Shiu S.-H."/>
            <person name="Stueber K."/>
            <person name="Theodoulou F.L."/>
            <person name="Tu H."/>
            <person name="Van de Peer Y."/>
            <person name="Verrier P.J."/>
            <person name="Waters E."/>
            <person name="Wood A."/>
            <person name="Yang L."/>
            <person name="Cove D."/>
            <person name="Cuming A."/>
            <person name="Hasebe M."/>
            <person name="Lucas S."/>
            <person name="Mishler D.B."/>
            <person name="Reski R."/>
            <person name="Grigoriev I."/>
            <person name="Quatrano R.S."/>
            <person name="Boore J.L."/>
        </authorList>
    </citation>
    <scope>NUCLEOTIDE SEQUENCE [LARGE SCALE GENOMIC DNA]</scope>
    <source>
        <strain evidence="8 9">cv. Gransden 2004</strain>
    </source>
</reference>
<feature type="transmembrane region" description="Helical" evidence="6">
    <location>
        <begin position="43"/>
        <end position="65"/>
    </location>
</feature>
<dbReference type="Gramene" id="Pp3c10_6760V3.2">
    <property type="protein sequence ID" value="PAC:32899920.CDS.1"/>
    <property type="gene ID" value="Pp3c10_6760"/>
</dbReference>
<keyword evidence="4 6" id="KW-1133">Transmembrane helix</keyword>
<evidence type="ECO:0000313" key="7">
    <source>
        <dbReference type="EMBL" id="PNR46400.1"/>
    </source>
</evidence>
<dbReference type="PaxDb" id="3218-PP1S293_29V6.1"/>
<dbReference type="InterPro" id="IPR004307">
    <property type="entry name" value="TspO_MBR"/>
</dbReference>
<dbReference type="EnsemblPlants" id="Pp3c10_6760V3.2">
    <property type="protein sequence ID" value="PAC:32899920.CDS.1"/>
    <property type="gene ID" value="Pp3c10_6760"/>
</dbReference>
<comment type="similarity">
    <text evidence="2">Belongs to the TspO/BZRP family.</text>
</comment>
<dbReference type="InterPro" id="IPR038330">
    <property type="entry name" value="TspO/MBR-related_sf"/>
</dbReference>
<dbReference type="AlphaFoldDB" id="A0A2K1JY01"/>
<dbReference type="STRING" id="3218.A0A2K1JY01"/>
<dbReference type="Proteomes" id="UP000006727">
    <property type="component" value="Chromosome 10"/>
</dbReference>
<evidence type="ECO:0000313" key="8">
    <source>
        <dbReference type="EnsemblPlants" id="PAC:32899919.CDS.1"/>
    </source>
</evidence>
<sequence>MNSEGLQKRSRDTADIVHDVDPTQQKYVAKAYRKSAEVVKKPGMPSLIVSCAIPLVAGLVVSSITGPDQWYKDLNKPAWTPPGPIFGLIWTFIYPLMGLASWLVWADGGFQRNAFPLGAYFVQLGLNLMWSVLFFRFHNITLAFVDILALAAGVFTCIGAFQPVNHVAANLMKIYFAWVLFASFLTFSILVKNIHGVPHHE</sequence>
<comment type="subcellular location">
    <subcellularLocation>
        <location evidence="1">Membrane</location>
        <topology evidence="1">Multi-pass membrane protein</topology>
    </subcellularLocation>
</comment>
<accession>A0A2K1JY01</accession>
<evidence type="ECO:0000256" key="6">
    <source>
        <dbReference type="SAM" id="Phobius"/>
    </source>
</evidence>
<protein>
    <submittedName>
        <fullName evidence="7 8">Uncharacterized protein</fullName>
    </submittedName>
</protein>
<dbReference type="KEGG" id="ppp:112287670"/>
<proteinExistence type="inferred from homology"/>
<dbReference type="EnsemblPlants" id="Pp3c10_6760V3.1">
    <property type="protein sequence ID" value="PAC:32899919.CDS.1"/>
    <property type="gene ID" value="Pp3c10_6760"/>
</dbReference>
<reference evidence="8" key="3">
    <citation type="submission" date="2020-12" db="UniProtKB">
        <authorList>
            <consortium name="EnsemblPlants"/>
        </authorList>
    </citation>
    <scope>IDENTIFICATION</scope>
</reference>
<dbReference type="FunFam" id="1.20.1260.100:FF:000001">
    <property type="entry name" value="translocator protein 2"/>
    <property type="match status" value="1"/>
</dbReference>
<evidence type="ECO:0000256" key="1">
    <source>
        <dbReference type="ARBA" id="ARBA00004141"/>
    </source>
</evidence>
<dbReference type="Gramene" id="Pp3c10_6760V3.1">
    <property type="protein sequence ID" value="PAC:32899919.CDS.1"/>
    <property type="gene ID" value="Pp3c10_6760"/>
</dbReference>
<dbReference type="CDD" id="cd15904">
    <property type="entry name" value="TSPO_MBR"/>
    <property type="match status" value="1"/>
</dbReference>
<dbReference type="PANTHER" id="PTHR10057:SF0">
    <property type="entry name" value="TRANSLOCATOR PROTEIN"/>
    <property type="match status" value="1"/>
</dbReference>
<keyword evidence="9" id="KW-1185">Reference proteome</keyword>
<evidence type="ECO:0000313" key="9">
    <source>
        <dbReference type="Proteomes" id="UP000006727"/>
    </source>
</evidence>
<dbReference type="GeneID" id="112287670"/>
<dbReference type="GO" id="GO:0016020">
    <property type="term" value="C:membrane"/>
    <property type="evidence" value="ECO:0000318"/>
    <property type="project" value="GO_Central"/>
</dbReference>
<organism evidence="7">
    <name type="scientific">Physcomitrium patens</name>
    <name type="common">Spreading-leaved earth moss</name>
    <name type="synonym">Physcomitrella patens</name>
    <dbReference type="NCBI Taxonomy" id="3218"/>
    <lineage>
        <taxon>Eukaryota</taxon>
        <taxon>Viridiplantae</taxon>
        <taxon>Streptophyta</taxon>
        <taxon>Embryophyta</taxon>
        <taxon>Bryophyta</taxon>
        <taxon>Bryophytina</taxon>
        <taxon>Bryopsida</taxon>
        <taxon>Funariidae</taxon>
        <taxon>Funariales</taxon>
        <taxon>Funariaceae</taxon>
        <taxon>Physcomitrium</taxon>
    </lineage>
</organism>
<evidence type="ECO:0000256" key="5">
    <source>
        <dbReference type="ARBA" id="ARBA00023136"/>
    </source>
</evidence>
<dbReference type="OMA" id="WVEGGFH"/>
<dbReference type="PANTHER" id="PTHR10057">
    <property type="entry name" value="PERIPHERAL-TYPE BENZODIAZEPINE RECEPTOR"/>
    <property type="match status" value="1"/>
</dbReference>
<dbReference type="RefSeq" id="XP_024386698.1">
    <property type="nucleotide sequence ID" value="XM_024530930.2"/>
</dbReference>
<reference evidence="7 9" key="2">
    <citation type="journal article" date="2018" name="Plant J.">
        <title>The Physcomitrella patens chromosome-scale assembly reveals moss genome structure and evolution.</title>
        <authorList>
            <person name="Lang D."/>
            <person name="Ullrich K.K."/>
            <person name="Murat F."/>
            <person name="Fuchs J."/>
            <person name="Jenkins J."/>
            <person name="Haas F.B."/>
            <person name="Piednoel M."/>
            <person name="Gundlach H."/>
            <person name="Van Bel M."/>
            <person name="Meyberg R."/>
            <person name="Vives C."/>
            <person name="Morata J."/>
            <person name="Symeonidi A."/>
            <person name="Hiss M."/>
            <person name="Muchero W."/>
            <person name="Kamisugi Y."/>
            <person name="Saleh O."/>
            <person name="Blanc G."/>
            <person name="Decker E.L."/>
            <person name="van Gessel N."/>
            <person name="Grimwood J."/>
            <person name="Hayes R.D."/>
            <person name="Graham S.W."/>
            <person name="Gunter L.E."/>
            <person name="McDaniel S.F."/>
            <person name="Hoernstein S.N.W."/>
            <person name="Larsson A."/>
            <person name="Li F.W."/>
            <person name="Perroud P.F."/>
            <person name="Phillips J."/>
            <person name="Ranjan P."/>
            <person name="Rokshar D.S."/>
            <person name="Rothfels C.J."/>
            <person name="Schneider L."/>
            <person name="Shu S."/>
            <person name="Stevenson D.W."/>
            <person name="Thummler F."/>
            <person name="Tillich M."/>
            <person name="Villarreal Aguilar J.C."/>
            <person name="Widiez T."/>
            <person name="Wong G.K."/>
            <person name="Wymore A."/>
            <person name="Zhang Y."/>
            <person name="Zimmer A.D."/>
            <person name="Quatrano R.S."/>
            <person name="Mayer K.F.X."/>
            <person name="Goodstein D."/>
            <person name="Casacuberta J.M."/>
            <person name="Vandepoele K."/>
            <person name="Reski R."/>
            <person name="Cuming A.C."/>
            <person name="Tuskan G.A."/>
            <person name="Maumus F."/>
            <person name="Salse J."/>
            <person name="Schmutz J."/>
            <person name="Rensing S.A."/>
        </authorList>
    </citation>
    <scope>NUCLEOTIDE SEQUENCE [LARGE SCALE GENOMIC DNA]</scope>
    <source>
        <strain evidence="8 9">cv. Gransden 2004</strain>
    </source>
</reference>
<dbReference type="FunCoup" id="A0A2K1JY01">
    <property type="interactions" value="95"/>
</dbReference>
<dbReference type="GO" id="GO:0033013">
    <property type="term" value="P:tetrapyrrole metabolic process"/>
    <property type="evidence" value="ECO:0007669"/>
    <property type="project" value="UniProtKB-ARBA"/>
</dbReference>
<dbReference type="Gene3D" id="1.20.1260.100">
    <property type="entry name" value="TspO/MBR protein"/>
    <property type="match status" value="1"/>
</dbReference>
<gene>
    <name evidence="8" type="primary">LOC112287670</name>
    <name evidence="7" type="ORF">PHYPA_013519</name>
</gene>
<name>A0A2K1JY01_PHYPA</name>
<feature type="transmembrane region" description="Helical" evidence="6">
    <location>
        <begin position="141"/>
        <end position="161"/>
    </location>
</feature>
<keyword evidence="5 6" id="KW-0472">Membrane</keyword>
<evidence type="ECO:0000256" key="2">
    <source>
        <dbReference type="ARBA" id="ARBA00007524"/>
    </source>
</evidence>
<dbReference type="Pfam" id="PF03073">
    <property type="entry name" value="TspO_MBR"/>
    <property type="match status" value="1"/>
</dbReference>
<dbReference type="EMBL" id="ABEU02000010">
    <property type="protein sequence ID" value="PNR46400.1"/>
    <property type="molecule type" value="Genomic_DNA"/>
</dbReference>
<evidence type="ECO:0000256" key="3">
    <source>
        <dbReference type="ARBA" id="ARBA00022692"/>
    </source>
</evidence>